<feature type="compositionally biased region" description="Low complexity" evidence="1">
    <location>
        <begin position="41"/>
        <end position="51"/>
    </location>
</feature>
<evidence type="ECO:0008006" key="4">
    <source>
        <dbReference type="Google" id="ProtNLM"/>
    </source>
</evidence>
<dbReference type="EMBL" id="OU503056">
    <property type="protein sequence ID" value="CAI9785234.1"/>
    <property type="molecule type" value="Genomic_DNA"/>
</dbReference>
<feature type="region of interest" description="Disordered" evidence="1">
    <location>
        <begin position="36"/>
        <end position="57"/>
    </location>
</feature>
<organism evidence="2 3">
    <name type="scientific">Fraxinus pennsylvanica</name>
    <dbReference type="NCBI Taxonomy" id="56036"/>
    <lineage>
        <taxon>Eukaryota</taxon>
        <taxon>Viridiplantae</taxon>
        <taxon>Streptophyta</taxon>
        <taxon>Embryophyta</taxon>
        <taxon>Tracheophyta</taxon>
        <taxon>Spermatophyta</taxon>
        <taxon>Magnoliopsida</taxon>
        <taxon>eudicotyledons</taxon>
        <taxon>Gunneridae</taxon>
        <taxon>Pentapetalae</taxon>
        <taxon>asterids</taxon>
        <taxon>lamiids</taxon>
        <taxon>Lamiales</taxon>
        <taxon>Oleaceae</taxon>
        <taxon>Oleeae</taxon>
        <taxon>Fraxinus</taxon>
    </lineage>
</organism>
<dbReference type="InterPro" id="IPR039615">
    <property type="entry name" value="PKS"/>
</dbReference>
<name>A0AAD2ABL9_9LAMI</name>
<accession>A0AAD2ABL9</accession>
<sequence>MSIITLNSTSSTSISHNLGKASFSLYLNGGEKTFAHKPADSNQSQNSSSTTYEPFHLGKKKAEDTEIDVFTADKYFNEGTNDSPKTKELPNQQHKKKDPLQLFDIKEKTTIPARSIHSESSWDSRSSLLHNIPRKQQPCRKRNKKSFLASIGCNCLCNNNNSVEIDDYRGNNYLNESISSRVDNGKEKQELENFDMVARKEKLKCKNLDEIRVKLKTDDRFSFSVVNPKTVNPAVEMELQEVEDNSMQESLEVFGSPILENGRNSSILEKKLTVLKWDTISRRVEEIEVLASSNGVYNNSDSDTSSDLFEIESLSKNANSFISRQESDGNSMSGCFTPTTCYAPSEASIEWSVITASAADLSAMSDTEEQRSTITAPAATATTAYPQKTVLNLPKWRRPSILSGCKSHTAVRVAGDAFPNARRHHRPESFTPVTRFHTERHAFGYVHEDIDEALDMPNIGYVHTLVWSESSVGN</sequence>
<gene>
    <name evidence="2" type="ORF">FPE_LOCUS32664</name>
</gene>
<dbReference type="GO" id="GO:0009638">
    <property type="term" value="P:phototropism"/>
    <property type="evidence" value="ECO:0007669"/>
    <property type="project" value="InterPro"/>
</dbReference>
<dbReference type="PANTHER" id="PTHR33781">
    <property type="entry name" value="PROTEIN PHYTOCHROME KINASE SUBSTRATE 1-RELATED"/>
    <property type="match status" value="1"/>
</dbReference>
<evidence type="ECO:0000256" key="1">
    <source>
        <dbReference type="SAM" id="MobiDB-lite"/>
    </source>
</evidence>
<dbReference type="PANTHER" id="PTHR33781:SF4">
    <property type="entry name" value="PROTEIN PHYTOCHROME KINASE SUBSTRATE 1"/>
    <property type="match status" value="1"/>
</dbReference>
<feature type="region of interest" description="Disordered" evidence="1">
    <location>
        <begin position="77"/>
        <end position="99"/>
    </location>
</feature>
<protein>
    <recommendedName>
        <fullName evidence="4">Phytochrome kinase substrate 1</fullName>
    </recommendedName>
</protein>
<dbReference type="AlphaFoldDB" id="A0AAD2ABL9"/>
<keyword evidence="3" id="KW-1185">Reference proteome</keyword>
<dbReference type="Proteomes" id="UP000834106">
    <property type="component" value="Chromosome 21"/>
</dbReference>
<evidence type="ECO:0000313" key="3">
    <source>
        <dbReference type="Proteomes" id="UP000834106"/>
    </source>
</evidence>
<proteinExistence type="predicted"/>
<evidence type="ECO:0000313" key="2">
    <source>
        <dbReference type="EMBL" id="CAI9785234.1"/>
    </source>
</evidence>
<reference evidence="2" key="1">
    <citation type="submission" date="2023-05" db="EMBL/GenBank/DDBJ databases">
        <authorList>
            <person name="Huff M."/>
        </authorList>
    </citation>
    <scope>NUCLEOTIDE SEQUENCE</scope>
</reference>